<sequence>MKTKIKGITAEKKGRGLVAQEDANLLPLKHNLPLTVILDLPIKEPRARVLFLLQKRRRKLQSSQNLQ</sequence>
<evidence type="ECO:0000313" key="2">
    <source>
        <dbReference type="Proteomes" id="UP000001519"/>
    </source>
</evidence>
<organism evidence="1 2">
    <name type="scientific">Gorilla gorilla gorilla</name>
    <name type="common">Western lowland gorilla</name>
    <dbReference type="NCBI Taxonomy" id="9595"/>
    <lineage>
        <taxon>Eukaryota</taxon>
        <taxon>Metazoa</taxon>
        <taxon>Chordata</taxon>
        <taxon>Craniata</taxon>
        <taxon>Vertebrata</taxon>
        <taxon>Euteleostomi</taxon>
        <taxon>Mammalia</taxon>
        <taxon>Eutheria</taxon>
        <taxon>Euarchontoglires</taxon>
        <taxon>Primates</taxon>
        <taxon>Haplorrhini</taxon>
        <taxon>Catarrhini</taxon>
        <taxon>Hominidae</taxon>
        <taxon>Gorilla</taxon>
    </lineage>
</organism>
<name>A0A2I2YK10_GORGO</name>
<keyword evidence="2" id="KW-1185">Reference proteome</keyword>
<dbReference type="AlphaFoldDB" id="A0A2I2YK10"/>
<dbReference type="GeneTree" id="ENSGT00910000148394"/>
<reference evidence="1" key="3">
    <citation type="submission" date="2025-08" db="UniProtKB">
        <authorList>
            <consortium name="Ensembl"/>
        </authorList>
    </citation>
    <scope>IDENTIFICATION</scope>
</reference>
<reference evidence="2" key="1">
    <citation type="submission" date="2011-05" db="EMBL/GenBank/DDBJ databases">
        <title>Insights into the evolution of the great apes provided by the gorilla genome.</title>
        <authorList>
            <person name="Scally A."/>
        </authorList>
    </citation>
    <scope>NUCLEOTIDE SEQUENCE [LARGE SCALE GENOMIC DNA]</scope>
</reference>
<dbReference type="Ensembl" id="ENSGGOT00000060252.1">
    <property type="protein sequence ID" value="ENSGGOP00000035214.1"/>
    <property type="gene ID" value="ENSGGOG00000040799.1"/>
</dbReference>
<dbReference type="OMA" id="QEDTNPD"/>
<protein>
    <submittedName>
        <fullName evidence="1">Uncharacterized protein</fullName>
    </submittedName>
</protein>
<evidence type="ECO:0000313" key="1">
    <source>
        <dbReference type="Ensembl" id="ENSGGOP00000035214.1"/>
    </source>
</evidence>
<reference evidence="1" key="4">
    <citation type="submission" date="2025-09" db="UniProtKB">
        <authorList>
            <consortium name="Ensembl"/>
        </authorList>
    </citation>
    <scope>IDENTIFICATION</scope>
</reference>
<dbReference type="InParanoid" id="A0A2I2YK10"/>
<proteinExistence type="predicted"/>
<dbReference type="EMBL" id="CABD030128580">
    <property type="status" value="NOT_ANNOTATED_CDS"/>
    <property type="molecule type" value="Genomic_DNA"/>
</dbReference>
<dbReference type="Proteomes" id="UP000001519">
    <property type="component" value="Chromosome X"/>
</dbReference>
<accession>A0A2I2YK10</accession>
<reference evidence="1 2" key="2">
    <citation type="journal article" date="2012" name="Nature">
        <title>Insights into hominid evolution from the gorilla genome sequence.</title>
        <authorList>
            <person name="Scally A."/>
            <person name="Dutheil J.Y."/>
            <person name="Hillier L.W."/>
            <person name="Jordan G.E."/>
            <person name="Goodhead I."/>
            <person name="Herrero J."/>
            <person name="Hobolth A."/>
            <person name="Lappalainen T."/>
            <person name="Mailund T."/>
            <person name="Marques-Bonet T."/>
            <person name="McCarthy S."/>
            <person name="Montgomery S.H."/>
            <person name="Schwalie P.C."/>
            <person name="Tang Y.A."/>
            <person name="Ward M.C."/>
            <person name="Xue Y."/>
            <person name="Yngvadottir B."/>
            <person name="Alkan C."/>
            <person name="Andersen L.N."/>
            <person name="Ayub Q."/>
            <person name="Ball E.V."/>
            <person name="Beal K."/>
            <person name="Bradley B.J."/>
            <person name="Chen Y."/>
            <person name="Clee C.M."/>
            <person name="Fitzgerald S."/>
            <person name="Graves T.A."/>
            <person name="Gu Y."/>
            <person name="Heath P."/>
            <person name="Heger A."/>
            <person name="Karakoc E."/>
            <person name="Kolb-Kokocinski A."/>
            <person name="Laird G.K."/>
            <person name="Lunter G."/>
            <person name="Meader S."/>
            <person name="Mort M."/>
            <person name="Mullikin J.C."/>
            <person name="Munch K."/>
            <person name="O'Connor T.D."/>
            <person name="Phillips A.D."/>
            <person name="Prado-Martinez J."/>
            <person name="Rogers A.S."/>
            <person name="Sajjadian S."/>
            <person name="Schmidt D."/>
            <person name="Shaw K."/>
            <person name="Simpson J.T."/>
            <person name="Stenson P.D."/>
            <person name="Turner D.J."/>
            <person name="Vigilant L."/>
            <person name="Vilella A.J."/>
            <person name="Whitener W."/>
            <person name="Zhu B."/>
            <person name="Cooper D.N."/>
            <person name="de Jong P."/>
            <person name="Dermitzakis E.T."/>
            <person name="Eichler E.E."/>
            <person name="Flicek P."/>
            <person name="Goldman N."/>
            <person name="Mundy N.I."/>
            <person name="Ning Z."/>
            <person name="Odom D.T."/>
            <person name="Ponting C.P."/>
            <person name="Quail M.A."/>
            <person name="Ryder O.A."/>
            <person name="Searle S.M."/>
            <person name="Warren W.C."/>
            <person name="Wilson R.K."/>
            <person name="Schierup M.H."/>
            <person name="Rogers J."/>
            <person name="Tyler-Smith C."/>
            <person name="Durbin R."/>
        </authorList>
    </citation>
    <scope>NUCLEOTIDE SEQUENCE [LARGE SCALE GENOMIC DNA]</scope>
</reference>